<proteinExistence type="inferred from homology"/>
<dbReference type="PROSITE" id="PS51257">
    <property type="entry name" value="PROKAR_LIPOPROTEIN"/>
    <property type="match status" value="1"/>
</dbReference>
<organism evidence="9 10">
    <name type="scientific">Diacronema lutheri</name>
    <name type="common">Unicellular marine alga</name>
    <name type="synonym">Monochrysis lutheri</name>
    <dbReference type="NCBI Taxonomy" id="2081491"/>
    <lineage>
        <taxon>Eukaryota</taxon>
        <taxon>Haptista</taxon>
        <taxon>Haptophyta</taxon>
        <taxon>Pavlovophyceae</taxon>
        <taxon>Pavlovales</taxon>
        <taxon>Pavlovaceae</taxon>
        <taxon>Diacronema</taxon>
    </lineage>
</organism>
<sequence length="311" mass="33115">MPLYFRPVALLLVSLACAQAVGLVTGSARAAVRSAPCHLRARPTLNTGHEPPTRTAAIADARANGGDARGRTAGPQPELAIPGDTLETLPMHVVYTLACSGAVLALVCRAAFVAPAPTALALGAALLLGDFLSSLIHWATDNYGDINTPLVGTVCAAFQGHHKAPWTITYRSFYNNVHKIAKTALPAVALGAACLPPVGAAFFAATLYTQVLAQELHRWSHCLPAQLAPWQLALQNSRLVLSRRTHLLHHAQPFDAHYAILLGVANPIPFYRWLEARVYAATGVEANCWREEKGGDDVRARALARSGAPAR</sequence>
<feature type="signal peptide" evidence="7">
    <location>
        <begin position="1"/>
        <end position="18"/>
    </location>
</feature>
<protein>
    <recommendedName>
        <fullName evidence="8">Lipid desaturase domain-containing protein</fullName>
    </recommendedName>
</protein>
<feature type="domain" description="Lipid desaturase" evidence="8">
    <location>
        <begin position="127"/>
        <end position="289"/>
    </location>
</feature>
<evidence type="ECO:0000313" key="9">
    <source>
        <dbReference type="EMBL" id="KAG8463557.1"/>
    </source>
</evidence>
<comment type="subcellular location">
    <subcellularLocation>
        <location evidence="1">Membrane</location>
        <topology evidence="1">Multi-pass membrane protein</topology>
    </subcellularLocation>
</comment>
<keyword evidence="5 6" id="KW-0472">Membrane</keyword>
<evidence type="ECO:0000256" key="6">
    <source>
        <dbReference type="SAM" id="Phobius"/>
    </source>
</evidence>
<dbReference type="PANTHER" id="PTHR48231">
    <property type="entry name" value="TMEM189_B_DMAIN DOMAIN-CONTAINING PROTEIN"/>
    <property type="match status" value="1"/>
</dbReference>
<keyword evidence="3 6" id="KW-0812">Transmembrane</keyword>
<name>A0A8J5XGL8_DIALT</name>
<feature type="transmembrane region" description="Helical" evidence="6">
    <location>
        <begin position="184"/>
        <end position="208"/>
    </location>
</feature>
<dbReference type="AlphaFoldDB" id="A0A8J5XGL8"/>
<evidence type="ECO:0000313" key="10">
    <source>
        <dbReference type="Proteomes" id="UP000751190"/>
    </source>
</evidence>
<keyword evidence="7" id="KW-0732">Signal</keyword>
<feature type="chain" id="PRO_5035243977" description="Lipid desaturase domain-containing protein" evidence="7">
    <location>
        <begin position="19"/>
        <end position="311"/>
    </location>
</feature>
<keyword evidence="10" id="KW-1185">Reference proteome</keyword>
<feature type="transmembrane region" description="Helical" evidence="6">
    <location>
        <begin position="119"/>
        <end position="140"/>
    </location>
</feature>
<dbReference type="Proteomes" id="UP000751190">
    <property type="component" value="Unassembled WGS sequence"/>
</dbReference>
<dbReference type="UniPathway" id="UPA00199"/>
<dbReference type="PANTHER" id="PTHR48231:SF1">
    <property type="entry name" value="OS08G0187900 PROTEIN"/>
    <property type="match status" value="1"/>
</dbReference>
<evidence type="ECO:0000256" key="5">
    <source>
        <dbReference type="ARBA" id="ARBA00023136"/>
    </source>
</evidence>
<dbReference type="OMA" id="ESNAWKL"/>
<evidence type="ECO:0000256" key="7">
    <source>
        <dbReference type="SAM" id="SignalP"/>
    </source>
</evidence>
<comment type="similarity">
    <text evidence="2">Belongs to the fatty acid desaturase CarF family.</text>
</comment>
<dbReference type="GO" id="GO:0016020">
    <property type="term" value="C:membrane"/>
    <property type="evidence" value="ECO:0007669"/>
    <property type="project" value="UniProtKB-SubCell"/>
</dbReference>
<evidence type="ECO:0000256" key="4">
    <source>
        <dbReference type="ARBA" id="ARBA00022989"/>
    </source>
</evidence>
<dbReference type="GO" id="GO:0006631">
    <property type="term" value="P:fatty acid metabolic process"/>
    <property type="evidence" value="ECO:0007669"/>
    <property type="project" value="UniProtKB-UniPathway"/>
</dbReference>
<comment type="caution">
    <text evidence="9">The sequence shown here is derived from an EMBL/GenBank/DDBJ whole genome shotgun (WGS) entry which is preliminary data.</text>
</comment>
<dbReference type="OrthoDB" id="5103at2759"/>
<dbReference type="InterPro" id="IPR019547">
    <property type="entry name" value="Lipid_desat"/>
</dbReference>
<evidence type="ECO:0000259" key="8">
    <source>
        <dbReference type="Pfam" id="PF10520"/>
    </source>
</evidence>
<evidence type="ECO:0000256" key="2">
    <source>
        <dbReference type="ARBA" id="ARBA00007620"/>
    </source>
</evidence>
<keyword evidence="4 6" id="KW-1133">Transmembrane helix</keyword>
<feature type="transmembrane region" description="Helical" evidence="6">
    <location>
        <begin position="93"/>
        <end position="112"/>
    </location>
</feature>
<reference evidence="9" key="1">
    <citation type="submission" date="2021-05" db="EMBL/GenBank/DDBJ databases">
        <title>The genome of the haptophyte Pavlova lutheri (Diacronema luteri, Pavlovales) - a model for lipid biosynthesis in eukaryotic algae.</title>
        <authorList>
            <person name="Hulatt C.J."/>
            <person name="Posewitz M.C."/>
        </authorList>
    </citation>
    <scope>NUCLEOTIDE SEQUENCE</scope>
    <source>
        <strain evidence="9">NIVA-4/92</strain>
    </source>
</reference>
<evidence type="ECO:0000256" key="1">
    <source>
        <dbReference type="ARBA" id="ARBA00004141"/>
    </source>
</evidence>
<evidence type="ECO:0000256" key="3">
    <source>
        <dbReference type="ARBA" id="ARBA00022692"/>
    </source>
</evidence>
<gene>
    <name evidence="9" type="ORF">KFE25_003830</name>
</gene>
<dbReference type="Pfam" id="PF10520">
    <property type="entry name" value="Lipid_desat"/>
    <property type="match status" value="1"/>
</dbReference>
<accession>A0A8J5XGL8</accession>
<dbReference type="EMBL" id="JAGTXO010000015">
    <property type="protein sequence ID" value="KAG8463557.1"/>
    <property type="molecule type" value="Genomic_DNA"/>
</dbReference>